<comment type="caution">
    <text evidence="1">The sequence shown here is derived from an EMBL/GenBank/DDBJ whole genome shotgun (WGS) entry which is preliminary data.</text>
</comment>
<sequence length="119" mass="12710">MGIGGKESIRGPVLALAQDMARRNVDVVAAEQVQQVTGELRAAPVGEFVGGDDLFSFGWVSAARPRAKASSGSPPMSVLMMSGQSIFPRKGFSLSLGWFGSKSIRSYVSWFGRTRPKMG</sequence>
<dbReference type="EMBL" id="BJXA01000030">
    <property type="protein sequence ID" value="GEM39922.1"/>
    <property type="molecule type" value="Genomic_DNA"/>
</dbReference>
<keyword evidence="2" id="KW-1185">Reference proteome</keyword>
<name>A0A511MGZ9_9NOCA</name>
<dbReference type="RefSeq" id="WP_246181006.1">
    <property type="nucleotide sequence ID" value="NZ_BJXA01000030.1"/>
</dbReference>
<gene>
    <name evidence="1" type="ORF">NN4_44410</name>
</gene>
<accession>A0A511MGZ9</accession>
<dbReference type="Proteomes" id="UP000321424">
    <property type="component" value="Unassembled WGS sequence"/>
</dbReference>
<dbReference type="AlphaFoldDB" id="A0A511MGZ9"/>
<evidence type="ECO:0000313" key="2">
    <source>
        <dbReference type="Proteomes" id="UP000321424"/>
    </source>
</evidence>
<organism evidence="1 2">
    <name type="scientific">Nocardia ninae NBRC 108245</name>
    <dbReference type="NCBI Taxonomy" id="1210091"/>
    <lineage>
        <taxon>Bacteria</taxon>
        <taxon>Bacillati</taxon>
        <taxon>Actinomycetota</taxon>
        <taxon>Actinomycetes</taxon>
        <taxon>Mycobacteriales</taxon>
        <taxon>Nocardiaceae</taxon>
        <taxon>Nocardia</taxon>
    </lineage>
</organism>
<reference evidence="1 2" key="1">
    <citation type="submission" date="2019-07" db="EMBL/GenBank/DDBJ databases">
        <title>Whole genome shotgun sequence of Nocardia ninae NBRC 108245.</title>
        <authorList>
            <person name="Hosoyama A."/>
            <person name="Uohara A."/>
            <person name="Ohji S."/>
            <person name="Ichikawa N."/>
        </authorList>
    </citation>
    <scope>NUCLEOTIDE SEQUENCE [LARGE SCALE GENOMIC DNA]</scope>
    <source>
        <strain evidence="1 2">NBRC 108245</strain>
    </source>
</reference>
<proteinExistence type="predicted"/>
<protein>
    <submittedName>
        <fullName evidence="1">Uncharacterized protein</fullName>
    </submittedName>
</protein>
<evidence type="ECO:0000313" key="1">
    <source>
        <dbReference type="EMBL" id="GEM39922.1"/>
    </source>
</evidence>